<name>A0A6L3SYH0_9HYPH</name>
<gene>
    <name evidence="1" type="ORF">F6X53_19475</name>
</gene>
<evidence type="ECO:0000313" key="2">
    <source>
        <dbReference type="Proteomes" id="UP000474159"/>
    </source>
</evidence>
<dbReference type="RefSeq" id="WP_151001856.1">
    <property type="nucleotide sequence ID" value="NZ_BPQY01000030.1"/>
</dbReference>
<comment type="caution">
    <text evidence="1">The sequence shown here is derived from an EMBL/GenBank/DDBJ whole genome shotgun (WGS) entry which is preliminary data.</text>
</comment>
<keyword evidence="2" id="KW-1185">Reference proteome</keyword>
<dbReference type="AlphaFoldDB" id="A0A6L3SYH0"/>
<dbReference type="OrthoDB" id="7997982at2"/>
<evidence type="ECO:0000313" key="1">
    <source>
        <dbReference type="EMBL" id="KAB1077274.1"/>
    </source>
</evidence>
<accession>A0A6L3SYH0</accession>
<sequence>MPDAAPFVSYSLFAQDQEGGLCCAVRQDQAVPGFVAGWMFKGVIAQAGDAPPDFKPQAAQAATALTGFYLFHSLRTARMRLPDSAAA</sequence>
<protein>
    <submittedName>
        <fullName evidence="1">Uncharacterized protein</fullName>
    </submittedName>
</protein>
<reference evidence="1 2" key="1">
    <citation type="submission" date="2019-09" db="EMBL/GenBank/DDBJ databases">
        <title>YIM 48816 draft genome.</title>
        <authorList>
            <person name="Jiang L."/>
        </authorList>
    </citation>
    <scope>NUCLEOTIDE SEQUENCE [LARGE SCALE GENOMIC DNA]</scope>
    <source>
        <strain evidence="1 2">YIM 48816</strain>
    </source>
</reference>
<dbReference type="Proteomes" id="UP000474159">
    <property type="component" value="Unassembled WGS sequence"/>
</dbReference>
<dbReference type="EMBL" id="VZZK01000022">
    <property type="protein sequence ID" value="KAB1077274.1"/>
    <property type="molecule type" value="Genomic_DNA"/>
</dbReference>
<organism evidence="1 2">
    <name type="scientific">Methylobacterium soli</name>
    <dbReference type="NCBI Taxonomy" id="553447"/>
    <lineage>
        <taxon>Bacteria</taxon>
        <taxon>Pseudomonadati</taxon>
        <taxon>Pseudomonadota</taxon>
        <taxon>Alphaproteobacteria</taxon>
        <taxon>Hyphomicrobiales</taxon>
        <taxon>Methylobacteriaceae</taxon>
        <taxon>Methylobacterium</taxon>
    </lineage>
</organism>
<proteinExistence type="predicted"/>